<gene>
    <name evidence="1" type="ORF">U7154_000008</name>
</gene>
<name>A0AAX4Q4S9_9CAUD</name>
<sequence>MDIYTTPAVNLIGSCLVHFRFFQTDDSKEEVTVPLMDFQIEDFFTEVKNLSNFEYGMDRDDFDIEYPTISRYFLDKSDARFEKVEHMEVAWAIQFEITGFARYIQGFELV</sequence>
<evidence type="ECO:0000313" key="1">
    <source>
        <dbReference type="EMBL" id="XAG95775.1"/>
    </source>
</evidence>
<protein>
    <submittedName>
        <fullName evidence="1">Uncharacterized protein</fullName>
    </submittedName>
</protein>
<proteinExistence type="predicted"/>
<dbReference type="Proteomes" id="UP001437386">
    <property type="component" value="Segment"/>
</dbReference>
<organism evidence="1 2">
    <name type="scientific">Enterobacter phage KKP_3711</name>
    <dbReference type="NCBI Taxonomy" id="3109398"/>
    <lineage>
        <taxon>Viruses</taxon>
        <taxon>Duplodnaviria</taxon>
        <taxon>Heunggongvirae</taxon>
        <taxon>Uroviricota</taxon>
        <taxon>Caudoviricetes</taxon>
        <taxon>Demerecviridae</taxon>
        <taxon>Markadamsvirinae</taxon>
    </lineage>
</organism>
<dbReference type="EMBL" id="PP579741">
    <property type="protein sequence ID" value="XAG95775.1"/>
    <property type="molecule type" value="Genomic_DNA"/>
</dbReference>
<keyword evidence="2" id="KW-1185">Reference proteome</keyword>
<evidence type="ECO:0000313" key="2">
    <source>
        <dbReference type="Proteomes" id="UP001437386"/>
    </source>
</evidence>
<reference evidence="1 2" key="1">
    <citation type="submission" date="2024-04" db="EMBL/GenBank/DDBJ databases">
        <authorList>
            <person name="Wojcicki M."/>
            <person name="Srednicka P."/>
            <person name="Shymialevich D."/>
            <person name="Sokolowska B."/>
        </authorList>
    </citation>
    <scope>NUCLEOTIDE SEQUENCE [LARGE SCALE GENOMIC DNA]</scope>
</reference>
<accession>A0AAX4Q4S9</accession>